<dbReference type="PANTHER" id="PTHR46663:SF4">
    <property type="entry name" value="DIGUANYLATE CYCLASE DGCT-RELATED"/>
    <property type="match status" value="1"/>
</dbReference>
<evidence type="ECO:0000256" key="4">
    <source>
        <dbReference type="ARBA" id="ARBA00022679"/>
    </source>
</evidence>
<dbReference type="InterPro" id="IPR048760">
    <property type="entry name" value="VP0354-like_sensor_dom"/>
</dbReference>
<dbReference type="NCBIfam" id="TIGR00229">
    <property type="entry name" value="sensory_box"/>
    <property type="match status" value="1"/>
</dbReference>
<dbReference type="Pfam" id="PF08447">
    <property type="entry name" value="PAS_3"/>
    <property type="match status" value="1"/>
</dbReference>
<dbReference type="Proteomes" id="UP000282060">
    <property type="component" value="Unassembled WGS sequence"/>
</dbReference>
<dbReference type="GO" id="GO:0016301">
    <property type="term" value="F:kinase activity"/>
    <property type="evidence" value="ECO:0007669"/>
    <property type="project" value="UniProtKB-KW"/>
</dbReference>
<name>A0A3S0KDE6_9GAMM</name>
<dbReference type="InterPro" id="IPR029787">
    <property type="entry name" value="Nucleotide_cyclase"/>
</dbReference>
<keyword evidence="14" id="KW-1185">Reference proteome</keyword>
<evidence type="ECO:0000256" key="8">
    <source>
        <dbReference type="ARBA" id="ARBA00023012"/>
    </source>
</evidence>
<evidence type="ECO:0000313" key="14">
    <source>
        <dbReference type="Proteomes" id="UP000282060"/>
    </source>
</evidence>
<evidence type="ECO:0000256" key="9">
    <source>
        <dbReference type="SAM" id="Phobius"/>
    </source>
</evidence>
<dbReference type="InterPro" id="IPR052163">
    <property type="entry name" value="DGC-Regulatory_Protein"/>
</dbReference>
<dbReference type="PROSITE" id="PS50112">
    <property type="entry name" value="PAS"/>
    <property type="match status" value="1"/>
</dbReference>
<evidence type="ECO:0000259" key="10">
    <source>
        <dbReference type="PROSITE" id="PS50112"/>
    </source>
</evidence>
<dbReference type="GO" id="GO:0016020">
    <property type="term" value="C:membrane"/>
    <property type="evidence" value="ECO:0007669"/>
    <property type="project" value="UniProtKB-SubCell"/>
</dbReference>
<dbReference type="SUPFAM" id="SSF103190">
    <property type="entry name" value="Sensory domain-like"/>
    <property type="match status" value="1"/>
</dbReference>
<reference evidence="13 14" key="1">
    <citation type="submission" date="2018-12" db="EMBL/GenBank/DDBJ databases">
        <authorList>
            <person name="Yu L."/>
        </authorList>
    </citation>
    <scope>NUCLEOTIDE SEQUENCE [LARGE SCALE GENOMIC DNA]</scope>
    <source>
        <strain evidence="13 14">HAW-EB5</strain>
    </source>
</reference>
<evidence type="ECO:0000256" key="1">
    <source>
        <dbReference type="ARBA" id="ARBA00001946"/>
    </source>
</evidence>
<feature type="domain" description="PAS" evidence="10">
    <location>
        <begin position="371"/>
        <end position="422"/>
    </location>
</feature>
<gene>
    <name evidence="13" type="ORF">EKG39_19230</name>
</gene>
<comment type="subcellular location">
    <subcellularLocation>
        <location evidence="2">Membrane</location>
    </subcellularLocation>
</comment>
<dbReference type="InterPro" id="IPR043128">
    <property type="entry name" value="Rev_trsase/Diguanyl_cyclase"/>
</dbReference>
<dbReference type="InterPro" id="IPR035965">
    <property type="entry name" value="PAS-like_dom_sf"/>
</dbReference>
<dbReference type="InterPro" id="IPR013655">
    <property type="entry name" value="PAS_fold_3"/>
</dbReference>
<dbReference type="PANTHER" id="PTHR46663">
    <property type="entry name" value="DIGUANYLATE CYCLASE DGCT-RELATED"/>
    <property type="match status" value="1"/>
</dbReference>
<dbReference type="GO" id="GO:0000160">
    <property type="term" value="P:phosphorelay signal transduction system"/>
    <property type="evidence" value="ECO:0007669"/>
    <property type="project" value="UniProtKB-KW"/>
</dbReference>
<comment type="cofactor">
    <cofactor evidence="1">
        <name>Mg(2+)</name>
        <dbReference type="ChEBI" id="CHEBI:18420"/>
    </cofactor>
</comment>
<dbReference type="SUPFAM" id="SSF55073">
    <property type="entry name" value="Nucleotide cyclase"/>
    <property type="match status" value="1"/>
</dbReference>
<feature type="domain" description="PAC" evidence="11">
    <location>
        <begin position="425"/>
        <end position="477"/>
    </location>
</feature>
<keyword evidence="7" id="KW-0067">ATP-binding</keyword>
<dbReference type="Gene3D" id="3.30.70.270">
    <property type="match status" value="1"/>
</dbReference>
<keyword evidence="4" id="KW-0808">Transferase</keyword>
<dbReference type="SUPFAM" id="SSF55785">
    <property type="entry name" value="PYP-like sensor domain (PAS domain)"/>
    <property type="match status" value="1"/>
</dbReference>
<dbReference type="Pfam" id="PF00990">
    <property type="entry name" value="GGDEF"/>
    <property type="match status" value="1"/>
</dbReference>
<dbReference type="AlphaFoldDB" id="A0A3S0KDE6"/>
<evidence type="ECO:0000256" key="3">
    <source>
        <dbReference type="ARBA" id="ARBA00022553"/>
    </source>
</evidence>
<dbReference type="InterPro" id="IPR001610">
    <property type="entry name" value="PAC"/>
</dbReference>
<protein>
    <submittedName>
        <fullName evidence="13">Diguanylate cyclase</fullName>
    </submittedName>
</protein>
<sequence>MKGTLDSSNSSTSIIRRRYYWIFTLFFLLFGTLVAVITSLINYNIQYTNIESEIREKVAAEKAVKYELLNEFMQHAENVVGAIAASDLTLNYVTTNSPDSHHILNHLLLAATASNDSFMQLRFIESSGMEAVRVDRIKGADMPVIIPKPLLQNKKDRYYFKEAAHLSEGAYWHSHFDLNMEHGQIEMPIRPTFRIATPVFSQNQFSGLIVANISIDTLLSTLGASTDFDVYIIDKDGEFILHPSYVLAWSRYLPDRPNVFEQFPQFGNSISELKDTREGDHFTFSISEILMNDDEAFVMAVPRKSLLAKFKKNNLLTAGLTALTVLLVSLVLSGLVAIIPARLQSKLSDAYFKIKNYAEIINRYVITSSTDRAGHILSTSAALSEVYGFSAEEMKGKRHNIVKHPDTPTETHEDIWRTILQGKTWHGEIKDKAKNGSSFWLNHVITPDFDDSGKIVGFTSVSHDITDKKEIERLSVTDTLTGLNNRRRLDDLFSHEFDRFNRYERQFAMILLDVDHFKQVNDKFGHKVGDKVLIEMGQLLALNVRKNDLVGRWGGEEFLLICPETSIDGAIKLAEKIRIIIEDTDFPEVGHVTASFGVTVSIKDDNDEDMFIRADKALYGAKREGRNCVVNLTL</sequence>
<dbReference type="InterPro" id="IPR000014">
    <property type="entry name" value="PAS"/>
</dbReference>
<feature type="transmembrane region" description="Helical" evidence="9">
    <location>
        <begin position="20"/>
        <end position="45"/>
    </location>
</feature>
<evidence type="ECO:0000259" key="12">
    <source>
        <dbReference type="PROSITE" id="PS50887"/>
    </source>
</evidence>
<dbReference type="FunFam" id="3.30.70.270:FF:000001">
    <property type="entry name" value="Diguanylate cyclase domain protein"/>
    <property type="match status" value="1"/>
</dbReference>
<dbReference type="OrthoDB" id="9812260at2"/>
<dbReference type="PROSITE" id="PS50887">
    <property type="entry name" value="GGDEF"/>
    <property type="match status" value="1"/>
</dbReference>
<feature type="domain" description="GGDEF" evidence="12">
    <location>
        <begin position="505"/>
        <end position="634"/>
    </location>
</feature>
<dbReference type="RefSeq" id="WP_126507632.1">
    <property type="nucleotide sequence ID" value="NZ_RXNV01000013.1"/>
</dbReference>
<evidence type="ECO:0000259" key="11">
    <source>
        <dbReference type="PROSITE" id="PS50113"/>
    </source>
</evidence>
<evidence type="ECO:0000256" key="6">
    <source>
        <dbReference type="ARBA" id="ARBA00022777"/>
    </source>
</evidence>
<evidence type="ECO:0000256" key="2">
    <source>
        <dbReference type="ARBA" id="ARBA00004370"/>
    </source>
</evidence>
<dbReference type="InterPro" id="IPR000160">
    <property type="entry name" value="GGDEF_dom"/>
</dbReference>
<dbReference type="InterPro" id="IPR000700">
    <property type="entry name" value="PAS-assoc_C"/>
</dbReference>
<keyword evidence="3" id="KW-0597">Phosphoprotein</keyword>
<dbReference type="InterPro" id="IPR029151">
    <property type="entry name" value="Sensor-like_sf"/>
</dbReference>
<dbReference type="SMART" id="SM00267">
    <property type="entry name" value="GGDEF"/>
    <property type="match status" value="1"/>
</dbReference>
<accession>A0A3S0KDE6</accession>
<evidence type="ECO:0000313" key="13">
    <source>
        <dbReference type="EMBL" id="RTR28264.1"/>
    </source>
</evidence>
<keyword evidence="6" id="KW-0418">Kinase</keyword>
<dbReference type="GO" id="GO:0005524">
    <property type="term" value="F:ATP binding"/>
    <property type="evidence" value="ECO:0007669"/>
    <property type="project" value="UniProtKB-KW"/>
</dbReference>
<keyword evidence="8" id="KW-0902">Two-component regulatory system</keyword>
<keyword evidence="9" id="KW-1133">Transmembrane helix</keyword>
<dbReference type="EMBL" id="RXNV01000013">
    <property type="protein sequence ID" value="RTR28264.1"/>
    <property type="molecule type" value="Genomic_DNA"/>
</dbReference>
<comment type="caution">
    <text evidence="13">The sequence shown here is derived from an EMBL/GenBank/DDBJ whole genome shotgun (WGS) entry which is preliminary data.</text>
</comment>
<feature type="transmembrane region" description="Helical" evidence="9">
    <location>
        <begin position="315"/>
        <end position="339"/>
    </location>
</feature>
<dbReference type="SMART" id="SM00086">
    <property type="entry name" value="PAC"/>
    <property type="match status" value="1"/>
</dbReference>
<dbReference type="Pfam" id="PF21623">
    <property type="entry name" value="HK_sensor_dom_bact"/>
    <property type="match status" value="1"/>
</dbReference>
<dbReference type="NCBIfam" id="TIGR00254">
    <property type="entry name" value="GGDEF"/>
    <property type="match status" value="1"/>
</dbReference>
<dbReference type="CDD" id="cd01949">
    <property type="entry name" value="GGDEF"/>
    <property type="match status" value="1"/>
</dbReference>
<keyword evidence="5" id="KW-0547">Nucleotide-binding</keyword>
<dbReference type="Gene3D" id="3.30.450.20">
    <property type="entry name" value="PAS domain"/>
    <property type="match status" value="2"/>
</dbReference>
<evidence type="ECO:0000256" key="7">
    <source>
        <dbReference type="ARBA" id="ARBA00022840"/>
    </source>
</evidence>
<dbReference type="CDD" id="cd00130">
    <property type="entry name" value="PAS"/>
    <property type="match status" value="1"/>
</dbReference>
<evidence type="ECO:0000256" key="5">
    <source>
        <dbReference type="ARBA" id="ARBA00022741"/>
    </source>
</evidence>
<keyword evidence="9" id="KW-0472">Membrane</keyword>
<proteinExistence type="predicted"/>
<keyword evidence="9" id="KW-0812">Transmembrane</keyword>
<organism evidence="13 14">
    <name type="scientific">Shewanella atlantica</name>
    <dbReference type="NCBI Taxonomy" id="271099"/>
    <lineage>
        <taxon>Bacteria</taxon>
        <taxon>Pseudomonadati</taxon>
        <taxon>Pseudomonadota</taxon>
        <taxon>Gammaproteobacteria</taxon>
        <taxon>Alteromonadales</taxon>
        <taxon>Shewanellaceae</taxon>
        <taxon>Shewanella</taxon>
    </lineage>
</organism>
<dbReference type="PROSITE" id="PS50113">
    <property type="entry name" value="PAC"/>
    <property type="match status" value="1"/>
</dbReference>